<feature type="domain" description="NAD(P)-binding" evidence="1">
    <location>
        <begin position="8"/>
        <end position="193"/>
    </location>
</feature>
<dbReference type="RefSeq" id="WP_009636056.1">
    <property type="nucleotide sequence ID" value="NZ_CP165628.1"/>
</dbReference>
<accession>A0AB39VKY7</accession>
<dbReference type="Pfam" id="PF13460">
    <property type="entry name" value="NAD_binding_10"/>
    <property type="match status" value="1"/>
</dbReference>
<name>A0AB39VKY7_9GAMM</name>
<sequence length="216" mass="22694">MAKVAIVGAHGQIGQFIIKHLQLQGHQALGIVRKEEQIANIHKLGAESLLLDIESATAQQLASGLKGVDAVVFAAGAGGGSTAERKHTVDYGGSVLLADAAKQAGVARYIQVSAVGVDEPVKPGTEPVWKAYVEAKRDADIYLRKSGLEWTIIRPGPLTNDSAIGLVNLSEHAGRGEVPREDVALVVVAALDAKSSIGKQWELRSGNTPIRDAVSQ</sequence>
<organism evidence="2">
    <name type="scientific">Rouxiella sp. WC2420</name>
    <dbReference type="NCBI Taxonomy" id="3234145"/>
    <lineage>
        <taxon>Bacteria</taxon>
        <taxon>Pseudomonadati</taxon>
        <taxon>Pseudomonadota</taxon>
        <taxon>Gammaproteobacteria</taxon>
        <taxon>Enterobacterales</taxon>
        <taxon>Yersiniaceae</taxon>
        <taxon>Rouxiella</taxon>
    </lineage>
</organism>
<evidence type="ECO:0000313" key="2">
    <source>
        <dbReference type="EMBL" id="XDU70428.1"/>
    </source>
</evidence>
<dbReference type="EMBL" id="CP165628">
    <property type="protein sequence ID" value="XDU70428.1"/>
    <property type="molecule type" value="Genomic_DNA"/>
</dbReference>
<proteinExistence type="predicted"/>
<dbReference type="AlphaFoldDB" id="A0AB39VKY7"/>
<evidence type="ECO:0000259" key="1">
    <source>
        <dbReference type="Pfam" id="PF13460"/>
    </source>
</evidence>
<protein>
    <submittedName>
        <fullName evidence="2">SDR family oxidoreductase</fullName>
    </submittedName>
</protein>
<dbReference type="Gene3D" id="3.40.50.720">
    <property type="entry name" value="NAD(P)-binding Rossmann-like Domain"/>
    <property type="match status" value="1"/>
</dbReference>
<gene>
    <name evidence="2" type="ORF">AB3G37_12570</name>
</gene>
<dbReference type="PANTHER" id="PTHR15020">
    <property type="entry name" value="FLAVIN REDUCTASE-RELATED"/>
    <property type="match status" value="1"/>
</dbReference>
<dbReference type="InterPro" id="IPR016040">
    <property type="entry name" value="NAD(P)-bd_dom"/>
</dbReference>
<dbReference type="SUPFAM" id="SSF51735">
    <property type="entry name" value="NAD(P)-binding Rossmann-fold domains"/>
    <property type="match status" value="1"/>
</dbReference>
<dbReference type="InterPro" id="IPR036291">
    <property type="entry name" value="NAD(P)-bd_dom_sf"/>
</dbReference>
<dbReference type="PANTHER" id="PTHR15020:SF50">
    <property type="entry name" value="UPF0659 PROTEIN YMR090W"/>
    <property type="match status" value="1"/>
</dbReference>
<reference evidence="2" key="1">
    <citation type="submission" date="2024-07" db="EMBL/GenBank/DDBJ databases">
        <authorList>
            <person name="Biller S.J."/>
        </authorList>
    </citation>
    <scope>NUCLEOTIDE SEQUENCE</scope>
    <source>
        <strain evidence="2">WC2420</strain>
    </source>
</reference>
<dbReference type="CDD" id="cd05243">
    <property type="entry name" value="SDR_a5"/>
    <property type="match status" value="1"/>
</dbReference>